<evidence type="ECO:0000256" key="2">
    <source>
        <dbReference type="SAM" id="Phobius"/>
    </source>
</evidence>
<evidence type="ECO:0008006" key="4">
    <source>
        <dbReference type="Google" id="ProtNLM"/>
    </source>
</evidence>
<feature type="transmembrane region" description="Helical" evidence="2">
    <location>
        <begin position="69"/>
        <end position="86"/>
    </location>
</feature>
<accession>A0A094QFU2</accession>
<evidence type="ECO:0000313" key="3">
    <source>
        <dbReference type="EMBL" id="KGA13196.1"/>
    </source>
</evidence>
<keyword evidence="2" id="KW-0472">Membrane</keyword>
<sequence length="119" mass="13005">MESLVILVAIILLVTMFSGPIALLFTWLPAFNRETTSAGVRILRRTLVTTFSLIGSFTSFNLFIASGTLLAMLMAVFGSVTAFFAVKREYFPDGLGLGKRNGNSFGRRGDRRNGPDGQH</sequence>
<feature type="compositionally biased region" description="Basic and acidic residues" evidence="1">
    <location>
        <begin position="107"/>
        <end position="119"/>
    </location>
</feature>
<organism evidence="3">
    <name type="scientific">freshwater metagenome</name>
    <dbReference type="NCBI Taxonomy" id="449393"/>
    <lineage>
        <taxon>unclassified sequences</taxon>
        <taxon>metagenomes</taxon>
        <taxon>ecological metagenomes</taxon>
    </lineage>
</organism>
<dbReference type="AlphaFoldDB" id="A0A094QFU2"/>
<feature type="region of interest" description="Disordered" evidence="1">
    <location>
        <begin position="94"/>
        <end position="119"/>
    </location>
</feature>
<gene>
    <name evidence="3" type="ORF">GM50_22915</name>
</gene>
<proteinExistence type="predicted"/>
<comment type="caution">
    <text evidence="3">The sequence shown here is derived from an EMBL/GenBank/DDBJ whole genome shotgun (WGS) entry which is preliminary data.</text>
</comment>
<keyword evidence="2" id="KW-0812">Transmembrane</keyword>
<keyword evidence="2" id="KW-1133">Transmembrane helix</keyword>
<name>A0A094QFU2_9ZZZZ</name>
<protein>
    <recommendedName>
        <fullName evidence="4">Major facilitator superfamily (MFS) profile domain-containing protein</fullName>
    </recommendedName>
</protein>
<evidence type="ECO:0000256" key="1">
    <source>
        <dbReference type="SAM" id="MobiDB-lite"/>
    </source>
</evidence>
<dbReference type="EMBL" id="JNSK01000179">
    <property type="protein sequence ID" value="KGA13196.1"/>
    <property type="molecule type" value="Genomic_DNA"/>
</dbReference>
<feature type="transmembrane region" description="Helical" evidence="2">
    <location>
        <begin position="6"/>
        <end position="30"/>
    </location>
</feature>
<reference evidence="3" key="1">
    <citation type="submission" date="2014-05" db="EMBL/GenBank/DDBJ databases">
        <title>Key roles for freshwater Actinobacteria revealed by deep metagenomic sequencing.</title>
        <authorList>
            <person name="Ghai R."/>
            <person name="Mizuno C.M."/>
            <person name="Picazo A."/>
            <person name="Camacho A."/>
            <person name="Rodriguez-Valera F."/>
        </authorList>
    </citation>
    <scope>NUCLEOTIDE SEQUENCE</scope>
</reference>